<dbReference type="Proteomes" id="UP000724874">
    <property type="component" value="Unassembled WGS sequence"/>
</dbReference>
<dbReference type="GO" id="GO:0019752">
    <property type="term" value="P:carboxylic acid metabolic process"/>
    <property type="evidence" value="ECO:0007669"/>
    <property type="project" value="InterPro"/>
</dbReference>
<gene>
    <name evidence="6" type="ORF">CPB84DRAFT_1837712</name>
</gene>
<evidence type="ECO:0000313" key="7">
    <source>
        <dbReference type="Proteomes" id="UP000724874"/>
    </source>
</evidence>
<name>A0A9P5NIU9_GYMJU</name>
<evidence type="ECO:0000256" key="1">
    <source>
        <dbReference type="ARBA" id="ARBA00001933"/>
    </source>
</evidence>
<dbReference type="SUPFAM" id="SSF53383">
    <property type="entry name" value="PLP-dependent transferases"/>
    <property type="match status" value="1"/>
</dbReference>
<comment type="caution">
    <text evidence="6">The sequence shown here is derived from an EMBL/GenBank/DDBJ whole genome shotgun (WGS) entry which is preliminary data.</text>
</comment>
<evidence type="ECO:0000256" key="4">
    <source>
        <dbReference type="PIRSR" id="PIRSR602129-50"/>
    </source>
</evidence>
<dbReference type="GO" id="GO:0030170">
    <property type="term" value="F:pyridoxal phosphate binding"/>
    <property type="evidence" value="ECO:0007669"/>
    <property type="project" value="InterPro"/>
</dbReference>
<protein>
    <submittedName>
        <fullName evidence="6">Pyridoxal phosphate-dependent transferase</fullName>
    </submittedName>
</protein>
<dbReference type="AlphaFoldDB" id="A0A9P5NIU9"/>
<dbReference type="InterPro" id="IPR015421">
    <property type="entry name" value="PyrdxlP-dep_Trfase_major"/>
</dbReference>
<dbReference type="OrthoDB" id="2161780at2759"/>
<keyword evidence="6" id="KW-0808">Transferase</keyword>
<dbReference type="EMBL" id="JADNYJ010000089">
    <property type="protein sequence ID" value="KAF8887664.1"/>
    <property type="molecule type" value="Genomic_DNA"/>
</dbReference>
<dbReference type="GO" id="GO:0016830">
    <property type="term" value="F:carbon-carbon lyase activity"/>
    <property type="evidence" value="ECO:0007669"/>
    <property type="project" value="InterPro"/>
</dbReference>
<dbReference type="InterPro" id="IPR049373">
    <property type="entry name" value="TyrDC_C"/>
</dbReference>
<dbReference type="InterPro" id="IPR015424">
    <property type="entry name" value="PyrdxlP-dep_Trfase"/>
</dbReference>
<dbReference type="InterPro" id="IPR002129">
    <property type="entry name" value="PyrdxlP-dep_de-COase"/>
</dbReference>
<reference evidence="6" key="1">
    <citation type="submission" date="2020-11" db="EMBL/GenBank/DDBJ databases">
        <authorList>
            <consortium name="DOE Joint Genome Institute"/>
            <person name="Ahrendt S."/>
            <person name="Riley R."/>
            <person name="Andreopoulos W."/>
            <person name="LaButti K."/>
            <person name="Pangilinan J."/>
            <person name="Ruiz-duenas F.J."/>
            <person name="Barrasa J.M."/>
            <person name="Sanchez-Garcia M."/>
            <person name="Camarero S."/>
            <person name="Miyauchi S."/>
            <person name="Serrano A."/>
            <person name="Linde D."/>
            <person name="Babiker R."/>
            <person name="Drula E."/>
            <person name="Ayuso-Fernandez I."/>
            <person name="Pacheco R."/>
            <person name="Padilla G."/>
            <person name="Ferreira P."/>
            <person name="Barriuso J."/>
            <person name="Kellner H."/>
            <person name="Castanera R."/>
            <person name="Alfaro M."/>
            <person name="Ramirez L."/>
            <person name="Pisabarro A.G."/>
            <person name="Kuo A."/>
            <person name="Tritt A."/>
            <person name="Lipzen A."/>
            <person name="He G."/>
            <person name="Yan M."/>
            <person name="Ng V."/>
            <person name="Cullen D."/>
            <person name="Martin F."/>
            <person name="Rosso M.-N."/>
            <person name="Henrissat B."/>
            <person name="Hibbett D."/>
            <person name="Martinez A.T."/>
            <person name="Grigoriev I.V."/>
        </authorList>
    </citation>
    <scope>NUCLEOTIDE SEQUENCE</scope>
    <source>
        <strain evidence="6">AH 44721</strain>
    </source>
</reference>
<comment type="cofactor">
    <cofactor evidence="1 4">
        <name>pyridoxal 5'-phosphate</name>
        <dbReference type="ChEBI" id="CHEBI:597326"/>
    </cofactor>
</comment>
<evidence type="ECO:0000313" key="6">
    <source>
        <dbReference type="EMBL" id="KAF8887664.1"/>
    </source>
</evidence>
<evidence type="ECO:0000259" key="5">
    <source>
        <dbReference type="Pfam" id="PF21391"/>
    </source>
</evidence>
<dbReference type="PANTHER" id="PTHR42735">
    <property type="match status" value="1"/>
</dbReference>
<evidence type="ECO:0000256" key="3">
    <source>
        <dbReference type="ARBA" id="ARBA00023239"/>
    </source>
</evidence>
<dbReference type="Gene3D" id="3.40.640.10">
    <property type="entry name" value="Type I PLP-dependent aspartate aminotransferase-like (Major domain)"/>
    <property type="match status" value="1"/>
</dbReference>
<organism evidence="6 7">
    <name type="scientific">Gymnopilus junonius</name>
    <name type="common">Spectacular rustgill mushroom</name>
    <name type="synonym">Gymnopilus spectabilis subsp. junonius</name>
    <dbReference type="NCBI Taxonomy" id="109634"/>
    <lineage>
        <taxon>Eukaryota</taxon>
        <taxon>Fungi</taxon>
        <taxon>Dikarya</taxon>
        <taxon>Basidiomycota</taxon>
        <taxon>Agaricomycotina</taxon>
        <taxon>Agaricomycetes</taxon>
        <taxon>Agaricomycetidae</taxon>
        <taxon>Agaricales</taxon>
        <taxon>Agaricineae</taxon>
        <taxon>Hymenogastraceae</taxon>
        <taxon>Gymnopilus</taxon>
    </lineage>
</organism>
<keyword evidence="3" id="KW-0456">Lyase</keyword>
<accession>A0A9P5NIU9</accession>
<feature type="domain" description="L-tyrosine decarboxylase C-terminal" evidence="5">
    <location>
        <begin position="625"/>
        <end position="724"/>
    </location>
</feature>
<proteinExistence type="predicted"/>
<dbReference type="Pfam" id="PF21391">
    <property type="entry name" value="tyr_de_CO2_C"/>
    <property type="match status" value="1"/>
</dbReference>
<feature type="modified residue" description="N6-(pyridoxal phosphate)lysine" evidence="4">
    <location>
        <position position="464"/>
    </location>
</feature>
<dbReference type="GO" id="GO:0016740">
    <property type="term" value="F:transferase activity"/>
    <property type="evidence" value="ECO:0007669"/>
    <property type="project" value="UniProtKB-KW"/>
</dbReference>
<dbReference type="InterPro" id="IPR050477">
    <property type="entry name" value="GrpII_AminoAcid_Decarb"/>
</dbReference>
<dbReference type="Pfam" id="PF00282">
    <property type="entry name" value="Pyridoxal_deC"/>
    <property type="match status" value="1"/>
</dbReference>
<dbReference type="PANTHER" id="PTHR42735:SF4">
    <property type="entry name" value="PYRIDOXAL PHOSPHATE-DEPENDENT DECARBOXYLASE FAMILY PROTEIN"/>
    <property type="match status" value="1"/>
</dbReference>
<keyword evidence="2 4" id="KW-0663">Pyridoxal phosphate</keyword>
<evidence type="ECO:0000256" key="2">
    <source>
        <dbReference type="ARBA" id="ARBA00022898"/>
    </source>
</evidence>
<sequence length="999" mass="111265">MMSRKATSERGYSSLNTAHERICALFLGPRAENHAILRDKFAEIVQETLEARERFFPDDPVFIDRQITESTAFSEQVQKFDSYLSVLNGLLAKHCIPFFSPRYNGHMTSDPLMPAILGYLVGLLWNQNNVTPEASPITSYVEYLVGQQLCQLVGYRSFYDSGPTVGLSLPVGWGHITCDGSIANLESLWVVRNLKFYPLSLQRAVKEGRLKFADGLETTLCSGVKKKFVDCSAWELLNLTVDEILSLPTRLIADYGISTRFIENSVKDYLIANTGKDALEKHFDIKSPQVLISVANHYSWLKSTSITGIGIDNLIHIDVDISVCMDMASLNTHLEKCLKDQQTVYCVVAIMGTTEHGAVDPLFDILRLRANFQKRGLSFYVHADAAWGGYFCSMVVRTTPKILPFINQYSFLLTQPTPPKVIIPAHSIALPHSDIVLEQPLSEYSQNQLFSIRHADSTTIDPHKAGFIPYPAGSLCYRDERLRFMVTVTASYINTTADVDCVGTYGVEGSKPGAAATAVWLAHHSVGLDSKGYGSLLGEVMYTSVKLYANWATMSFNDPNLIVKTLAMLPSEKKGLAQSEIDKEIKYIIDKIVNQPNDEIIHGKEIMKSISELGGDLIITVFACNFRINGRVNEDIKEANLLNRRLFERFSVTKREDDPYKCDLFVSSTTLEQKTYGVALDKFKERLGLKGDGDLIVLNLVPMSPFPTAHNLVKSFSDTFKKAAIEEIEECCARIVPSPAQHSFVMQGTDRLFLSYISVFNIGNYRQQVVLTGDLSDEVMKTYVQEAEGHPSTLFTLTMEKSLFLTIISNGSCRVSVYKGLDTKHPYCLAKEVELSNIRVIVNRSIGPSHLDSSYPAFMHFYLYGTTSQQHLDHMLLRTPNTQFAAGRVILDLDEHISLMARDGLLSGLIAVADNVYEEAMQPFNADHEPTFFKSGRIFRISIYEDPNAPDKPGPGLLNDLGSPIVTGTATLSSSIYIDYTLVNQEHGVAISTQHSKAG</sequence>
<keyword evidence="7" id="KW-1185">Reference proteome</keyword>